<proteinExistence type="predicted"/>
<dbReference type="Proteomes" id="UP001221597">
    <property type="component" value="Chromosome"/>
</dbReference>
<sequence>MAERSTMSRRRFIKNTSYAAGGAIGGGFIGTLIGRNLLDDQQEAKKGSKTESLPDFNHALMHFTNQKEFQLLSAATERIFPEDDNGPGAIKLGVPFFIDHQLAGSYGHNDREYMRGPFYPGSDFQGYQTRLKRHEVFDVGIKAIQNESKKEFDADFVELEGKQQDQILQKFQDGDVKLKGVTATTFFELLRSATLEGAYSDPLYGGNGNMKGWMMKEFPGNYMSYLNEIGKEEFIKKEPRALRAHIQS</sequence>
<name>A0ABY8J1N1_9BACI</name>
<keyword evidence="1" id="KW-0472">Membrane</keyword>
<dbReference type="PROSITE" id="PS51318">
    <property type="entry name" value="TAT"/>
    <property type="match status" value="1"/>
</dbReference>
<gene>
    <name evidence="2" type="ORF">P9989_08610</name>
</gene>
<organism evidence="2 3">
    <name type="scientific">Halobacillus naozhouensis</name>
    <dbReference type="NCBI Taxonomy" id="554880"/>
    <lineage>
        <taxon>Bacteria</taxon>
        <taxon>Bacillati</taxon>
        <taxon>Bacillota</taxon>
        <taxon>Bacilli</taxon>
        <taxon>Bacillales</taxon>
        <taxon>Bacillaceae</taxon>
        <taxon>Halobacillus</taxon>
    </lineage>
</organism>
<dbReference type="InterPro" id="IPR006311">
    <property type="entry name" value="TAT_signal"/>
</dbReference>
<evidence type="ECO:0000256" key="1">
    <source>
        <dbReference type="SAM" id="Phobius"/>
    </source>
</evidence>
<dbReference type="EMBL" id="CP121671">
    <property type="protein sequence ID" value="WFT76408.1"/>
    <property type="molecule type" value="Genomic_DNA"/>
</dbReference>
<keyword evidence="1" id="KW-1133">Transmembrane helix</keyword>
<dbReference type="Pfam" id="PF13618">
    <property type="entry name" value="Gluconate_2-dh3"/>
    <property type="match status" value="1"/>
</dbReference>
<dbReference type="InterPro" id="IPR027056">
    <property type="entry name" value="Gluconate_2DH_su3"/>
</dbReference>
<keyword evidence="1" id="KW-0812">Transmembrane</keyword>
<evidence type="ECO:0000313" key="2">
    <source>
        <dbReference type="EMBL" id="WFT76408.1"/>
    </source>
</evidence>
<dbReference type="EC" id="1.-.-.-" evidence="2"/>
<reference evidence="2 3" key="1">
    <citation type="submission" date="2023-04" db="EMBL/GenBank/DDBJ databases">
        <title>Genome sequence of Halobacillus naozhouensis KACC 21980.</title>
        <authorList>
            <person name="Kim S."/>
            <person name="Heo J."/>
            <person name="Kwon S.-W."/>
        </authorList>
    </citation>
    <scope>NUCLEOTIDE SEQUENCE [LARGE SCALE GENOMIC DNA]</scope>
    <source>
        <strain evidence="2 3">KCTC 13234</strain>
    </source>
</reference>
<feature type="transmembrane region" description="Helical" evidence="1">
    <location>
        <begin position="12"/>
        <end position="33"/>
    </location>
</feature>
<keyword evidence="3" id="KW-1185">Reference proteome</keyword>
<dbReference type="RefSeq" id="WP_283078362.1">
    <property type="nucleotide sequence ID" value="NZ_CP121671.1"/>
</dbReference>
<keyword evidence="2" id="KW-0560">Oxidoreductase</keyword>
<accession>A0ABY8J1N1</accession>
<evidence type="ECO:0000313" key="3">
    <source>
        <dbReference type="Proteomes" id="UP001221597"/>
    </source>
</evidence>
<dbReference type="GO" id="GO:0016491">
    <property type="term" value="F:oxidoreductase activity"/>
    <property type="evidence" value="ECO:0007669"/>
    <property type="project" value="UniProtKB-KW"/>
</dbReference>
<protein>
    <submittedName>
        <fullName evidence="2">Gluconate 2-dehydrogenase subunit 3 family protein</fullName>
        <ecNumber evidence="2">1.-.-.-</ecNumber>
    </submittedName>
</protein>